<evidence type="ECO:0000256" key="1">
    <source>
        <dbReference type="SAM" id="MobiDB-lite"/>
    </source>
</evidence>
<dbReference type="AlphaFoldDB" id="A0A6J6WGN0"/>
<sequence length="179" mass="19100">MSAPVRSAHIASWSAAAARKVSPAARTTERPLDTWADATLPIVVVLPTPFTPTKSQTATRLSSAVALRERSPASRRATNWVRRAATRPSGAPLILRCSRICCVVVTPTSLRSSTSSTRSSCSVESEPRPLDERTRSKTPRLAPRRPESESSTATKSGRAVDSSTKIEGSGWCAGALSTR</sequence>
<protein>
    <submittedName>
        <fullName evidence="2">Unannotated protein</fullName>
    </submittedName>
</protein>
<name>A0A6J6WGN0_9ZZZZ</name>
<feature type="compositionally biased region" description="Low complexity" evidence="1">
    <location>
        <begin position="111"/>
        <end position="124"/>
    </location>
</feature>
<feature type="compositionally biased region" description="Basic and acidic residues" evidence="1">
    <location>
        <begin position="125"/>
        <end position="135"/>
    </location>
</feature>
<feature type="region of interest" description="Disordered" evidence="1">
    <location>
        <begin position="111"/>
        <end position="179"/>
    </location>
</feature>
<feature type="compositionally biased region" description="Polar residues" evidence="1">
    <location>
        <begin position="149"/>
        <end position="166"/>
    </location>
</feature>
<organism evidence="2">
    <name type="scientific">freshwater metagenome</name>
    <dbReference type="NCBI Taxonomy" id="449393"/>
    <lineage>
        <taxon>unclassified sequences</taxon>
        <taxon>metagenomes</taxon>
        <taxon>ecological metagenomes</taxon>
    </lineage>
</organism>
<reference evidence="2" key="1">
    <citation type="submission" date="2020-05" db="EMBL/GenBank/DDBJ databases">
        <authorList>
            <person name="Chiriac C."/>
            <person name="Salcher M."/>
            <person name="Ghai R."/>
            <person name="Kavagutti S V."/>
        </authorList>
    </citation>
    <scope>NUCLEOTIDE SEQUENCE</scope>
</reference>
<evidence type="ECO:0000313" key="2">
    <source>
        <dbReference type="EMBL" id="CAB4783770.1"/>
    </source>
</evidence>
<gene>
    <name evidence="2" type="ORF">UFOPK2958_00710</name>
</gene>
<proteinExistence type="predicted"/>
<accession>A0A6J6WGN0</accession>
<dbReference type="EMBL" id="CAFAAB010000068">
    <property type="protein sequence ID" value="CAB4783770.1"/>
    <property type="molecule type" value="Genomic_DNA"/>
</dbReference>